<feature type="binding site" evidence="16">
    <location>
        <position position="111"/>
    </location>
    <ligand>
        <name>FAD</name>
        <dbReference type="ChEBI" id="CHEBI:57692"/>
    </ligand>
</feature>
<dbReference type="PANTHER" id="PTHR19370">
    <property type="entry name" value="NADH-CYTOCHROME B5 REDUCTASE"/>
    <property type="match status" value="1"/>
</dbReference>
<dbReference type="FunFam" id="3.40.50.80:FF:000019">
    <property type="entry name" value="NADH-cytochrome b5 reductase"/>
    <property type="match status" value="1"/>
</dbReference>
<reference evidence="20 21" key="1">
    <citation type="submission" date="2016-07" db="EMBL/GenBank/DDBJ databases">
        <title>Pervasive Adenine N6-methylation of Active Genes in Fungi.</title>
        <authorList>
            <consortium name="DOE Joint Genome Institute"/>
            <person name="Mondo S.J."/>
            <person name="Dannebaum R.O."/>
            <person name="Kuo R.C."/>
            <person name="Labutti K."/>
            <person name="Haridas S."/>
            <person name="Kuo A."/>
            <person name="Salamov A."/>
            <person name="Ahrendt S.R."/>
            <person name="Lipzen A."/>
            <person name="Sullivan W."/>
            <person name="Andreopoulos W.B."/>
            <person name="Clum A."/>
            <person name="Lindquist E."/>
            <person name="Daum C."/>
            <person name="Ramamoorthy G.K."/>
            <person name="Gryganskyi A."/>
            <person name="Culley D."/>
            <person name="Magnuson J.K."/>
            <person name="James T.Y."/>
            <person name="O'Malley M.A."/>
            <person name="Stajich J.E."/>
            <person name="Spatafora J.W."/>
            <person name="Visel A."/>
            <person name="Grigoriev I.V."/>
        </authorList>
    </citation>
    <scope>NUCLEOTIDE SEQUENCE [LARGE SCALE GENOMIC DNA]</scope>
    <source>
        <strain evidence="20 21">62-1032</strain>
    </source>
</reference>
<dbReference type="STRING" id="106004.A0A1Y2FU31"/>
<evidence type="ECO:0000256" key="7">
    <source>
        <dbReference type="ARBA" id="ARBA00022787"/>
    </source>
</evidence>
<dbReference type="Pfam" id="PF00175">
    <property type="entry name" value="NAD_binding_1"/>
    <property type="match status" value="1"/>
</dbReference>
<keyword evidence="10 17" id="KW-0560">Oxidoreductase</keyword>
<dbReference type="InterPro" id="IPR039261">
    <property type="entry name" value="FNR_nucleotide-bd"/>
</dbReference>
<comment type="catalytic activity">
    <reaction evidence="15">
        <text>2 Fe(3+)-[Dph3] + NADH = 2 Fe(2+)-[Dph3] + NAD(+) + H(+)</text>
        <dbReference type="Rhea" id="RHEA:71231"/>
        <dbReference type="Rhea" id="RHEA-COMP:18002"/>
        <dbReference type="Rhea" id="RHEA-COMP:18003"/>
        <dbReference type="ChEBI" id="CHEBI:15378"/>
        <dbReference type="ChEBI" id="CHEBI:29033"/>
        <dbReference type="ChEBI" id="CHEBI:29034"/>
        <dbReference type="ChEBI" id="CHEBI:57540"/>
        <dbReference type="ChEBI" id="CHEBI:57945"/>
        <dbReference type="ChEBI" id="CHEBI:83228"/>
    </reaction>
    <physiologicalReaction direction="left-to-right" evidence="15">
        <dbReference type="Rhea" id="RHEA:71232"/>
    </physiologicalReaction>
</comment>
<dbReference type="InterPro" id="IPR001433">
    <property type="entry name" value="OxRdtase_FAD/NAD-bd"/>
</dbReference>
<evidence type="ECO:0000256" key="4">
    <source>
        <dbReference type="ARBA" id="ARBA00006105"/>
    </source>
</evidence>
<feature type="domain" description="FAD-binding FR-type" evidence="19">
    <location>
        <begin position="33"/>
        <end position="135"/>
    </location>
</feature>
<dbReference type="InterPro" id="IPR017938">
    <property type="entry name" value="Riboflavin_synthase-like_b-brl"/>
</dbReference>
<comment type="subcellular location">
    <subcellularLocation>
        <location evidence="2">Mitochondrion outer membrane</location>
    </subcellularLocation>
</comment>
<dbReference type="InterPro" id="IPR001709">
    <property type="entry name" value="Flavoprot_Pyr_Nucl_cyt_Rdtase"/>
</dbReference>
<evidence type="ECO:0000313" key="20">
    <source>
        <dbReference type="EMBL" id="ORY87512.1"/>
    </source>
</evidence>
<feature type="binding site" evidence="16">
    <location>
        <position position="86"/>
    </location>
    <ligand>
        <name>FAD</name>
        <dbReference type="ChEBI" id="CHEBI:57692"/>
    </ligand>
</feature>
<dbReference type="AlphaFoldDB" id="A0A1Y2FU31"/>
<keyword evidence="11 17" id="KW-0520">NAD</keyword>
<dbReference type="GO" id="GO:0005741">
    <property type="term" value="C:mitochondrial outer membrane"/>
    <property type="evidence" value="ECO:0007669"/>
    <property type="project" value="UniProtKB-SubCell"/>
</dbReference>
<dbReference type="Pfam" id="PF00970">
    <property type="entry name" value="FAD_binding_6"/>
    <property type="match status" value="1"/>
</dbReference>
<evidence type="ECO:0000256" key="5">
    <source>
        <dbReference type="ARBA" id="ARBA00022630"/>
    </source>
</evidence>
<dbReference type="Gene3D" id="3.40.50.80">
    <property type="entry name" value="Nucleotide-binding domain of ferredoxin-NADP reductase (FNR) module"/>
    <property type="match status" value="1"/>
</dbReference>
<evidence type="ECO:0000256" key="18">
    <source>
        <dbReference type="SAM" id="Phobius"/>
    </source>
</evidence>
<feature type="binding site" evidence="16">
    <location>
        <position position="152"/>
    </location>
    <ligand>
        <name>FAD</name>
        <dbReference type="ChEBI" id="CHEBI:57692"/>
    </ligand>
</feature>
<keyword evidence="9 18" id="KW-1133">Transmembrane helix</keyword>
<dbReference type="FunCoup" id="A0A1Y2FU31">
    <property type="interactions" value="133"/>
</dbReference>
<dbReference type="FunFam" id="2.40.30.10:FF:000032">
    <property type="entry name" value="NADH-cytochrome b5 reductase"/>
    <property type="match status" value="1"/>
</dbReference>
<evidence type="ECO:0000256" key="6">
    <source>
        <dbReference type="ARBA" id="ARBA00022692"/>
    </source>
</evidence>
<feature type="transmembrane region" description="Helical" evidence="18">
    <location>
        <begin position="6"/>
        <end position="22"/>
    </location>
</feature>
<evidence type="ECO:0000256" key="9">
    <source>
        <dbReference type="ARBA" id="ARBA00022989"/>
    </source>
</evidence>
<dbReference type="InParanoid" id="A0A1Y2FU31"/>
<evidence type="ECO:0000259" key="19">
    <source>
        <dbReference type="PROSITE" id="PS51384"/>
    </source>
</evidence>
<evidence type="ECO:0000256" key="10">
    <source>
        <dbReference type="ARBA" id="ARBA00023002"/>
    </source>
</evidence>
<organism evidence="20 21">
    <name type="scientific">Leucosporidium creatinivorum</name>
    <dbReference type="NCBI Taxonomy" id="106004"/>
    <lineage>
        <taxon>Eukaryota</taxon>
        <taxon>Fungi</taxon>
        <taxon>Dikarya</taxon>
        <taxon>Basidiomycota</taxon>
        <taxon>Pucciniomycotina</taxon>
        <taxon>Microbotryomycetes</taxon>
        <taxon>Leucosporidiales</taxon>
        <taxon>Leucosporidium</taxon>
    </lineage>
</organism>
<evidence type="ECO:0000256" key="14">
    <source>
        <dbReference type="ARBA" id="ARBA00047682"/>
    </source>
</evidence>
<keyword evidence="7" id="KW-1000">Mitochondrion outer membrane</keyword>
<dbReference type="PROSITE" id="PS51384">
    <property type="entry name" value="FAD_FR"/>
    <property type="match status" value="1"/>
</dbReference>
<evidence type="ECO:0000256" key="12">
    <source>
        <dbReference type="ARBA" id="ARBA00023128"/>
    </source>
</evidence>
<feature type="binding site" evidence="16">
    <location>
        <position position="101"/>
    </location>
    <ligand>
        <name>FAD</name>
        <dbReference type="ChEBI" id="CHEBI:57692"/>
    </ligand>
</feature>
<keyword evidence="21" id="KW-1185">Reference proteome</keyword>
<feature type="binding site" evidence="16">
    <location>
        <position position="110"/>
    </location>
    <ligand>
        <name>FAD</name>
        <dbReference type="ChEBI" id="CHEBI:57692"/>
    </ligand>
</feature>
<evidence type="ECO:0000256" key="17">
    <source>
        <dbReference type="RuleBase" id="RU361226"/>
    </source>
</evidence>
<evidence type="ECO:0000256" key="11">
    <source>
        <dbReference type="ARBA" id="ARBA00023027"/>
    </source>
</evidence>
<dbReference type="GO" id="GO:0090524">
    <property type="term" value="F:cytochrome-b5 reductase activity, acting on NADH"/>
    <property type="evidence" value="ECO:0007669"/>
    <property type="project" value="UniProtKB-EC"/>
</dbReference>
<feature type="binding site" evidence="16">
    <location>
        <position position="84"/>
    </location>
    <ligand>
        <name>FAD</name>
        <dbReference type="ChEBI" id="CHEBI:57692"/>
    </ligand>
</feature>
<evidence type="ECO:0000256" key="15">
    <source>
        <dbReference type="ARBA" id="ARBA00049138"/>
    </source>
</evidence>
<accession>A0A1Y2FU31</accession>
<dbReference type="InterPro" id="IPR017927">
    <property type="entry name" value="FAD-bd_FR_type"/>
</dbReference>
<comment type="caution">
    <text evidence="20">The sequence shown here is derived from an EMBL/GenBank/DDBJ whole genome shotgun (WGS) entry which is preliminary data.</text>
</comment>
<name>A0A1Y2FU31_9BASI</name>
<proteinExistence type="inferred from homology"/>
<evidence type="ECO:0000313" key="21">
    <source>
        <dbReference type="Proteomes" id="UP000193467"/>
    </source>
</evidence>
<dbReference type="PANTHER" id="PTHR19370:SF184">
    <property type="entry name" value="NADH-CYTOCHROME B5 REDUCTASE-LIKE"/>
    <property type="match status" value="1"/>
</dbReference>
<dbReference type="EMBL" id="MCGR01000013">
    <property type="protein sequence ID" value="ORY87512.1"/>
    <property type="molecule type" value="Genomic_DNA"/>
</dbReference>
<dbReference type="PRINTS" id="PR00371">
    <property type="entry name" value="FPNCR"/>
</dbReference>
<dbReference type="SUPFAM" id="SSF63380">
    <property type="entry name" value="Riboflavin synthase domain-like"/>
    <property type="match status" value="1"/>
</dbReference>
<gene>
    <name evidence="20" type="ORF">BCR35DRAFT_277424</name>
</gene>
<dbReference type="Gene3D" id="2.40.30.10">
    <property type="entry name" value="Translation factors"/>
    <property type="match status" value="1"/>
</dbReference>
<keyword evidence="6 18" id="KW-0812">Transmembrane</keyword>
<feature type="binding site" evidence="16">
    <location>
        <position position="103"/>
    </location>
    <ligand>
        <name>FAD</name>
        <dbReference type="ChEBI" id="CHEBI:57692"/>
    </ligand>
</feature>
<evidence type="ECO:0000256" key="8">
    <source>
        <dbReference type="ARBA" id="ARBA00022827"/>
    </source>
</evidence>
<dbReference type="InterPro" id="IPR008333">
    <property type="entry name" value="Cbr1-like_FAD-bd_dom"/>
</dbReference>
<dbReference type="OrthoDB" id="432685at2759"/>
<sequence length="275" mass="29908">MDPKIIGAAVGLIVLIIAFVALKPQPKPALDPVKWQKYKLVDKIVLSPNTAIYRFSIPNNAILGLPIGQHVSVSATIGGKLIQRSYTPTSSDDDKGFFDLLIKSYPTGNISKHFAGLKVGDFVDIKGPKGQMKYSNDYANAIGMIAGGTGITPMLQIIRASLKNPLDTTKLSLIYANVTHEDILLKAELDSLAAKHPERFNVYYVLNNPPDNWTGGVGFVNTAMIKEHLPAPAVDSKMLLCGPPPMMGAMKKSLDELNFEAPRTISKMADQVFLF</sequence>
<dbReference type="Proteomes" id="UP000193467">
    <property type="component" value="Unassembled WGS sequence"/>
</dbReference>
<protein>
    <recommendedName>
        <fullName evidence="17">NADH-cytochrome b5 reductase</fullName>
        <ecNumber evidence="17">1.6.2.2</ecNumber>
    </recommendedName>
</protein>
<dbReference type="SUPFAM" id="SSF52343">
    <property type="entry name" value="Ferredoxin reductase-like, C-terminal NADP-linked domain"/>
    <property type="match status" value="1"/>
</dbReference>
<dbReference type="InterPro" id="IPR001834">
    <property type="entry name" value="CBR-like"/>
</dbReference>
<evidence type="ECO:0000256" key="13">
    <source>
        <dbReference type="ARBA" id="ARBA00023136"/>
    </source>
</evidence>
<evidence type="ECO:0000256" key="2">
    <source>
        <dbReference type="ARBA" id="ARBA00004294"/>
    </source>
</evidence>
<dbReference type="PRINTS" id="PR00406">
    <property type="entry name" value="CYTB5RDTASE"/>
</dbReference>
<keyword evidence="13 18" id="KW-0472">Membrane</keyword>
<comment type="cofactor">
    <cofactor evidence="1 16 17">
        <name>FAD</name>
        <dbReference type="ChEBI" id="CHEBI:57692"/>
    </cofactor>
</comment>
<keyword evidence="5 16" id="KW-0285">Flavoprotein</keyword>
<evidence type="ECO:0000256" key="3">
    <source>
        <dbReference type="ARBA" id="ARBA00005156"/>
    </source>
</evidence>
<keyword evidence="8 16" id="KW-0274">FAD</keyword>
<comment type="catalytic activity">
    <reaction evidence="14 17">
        <text>2 Fe(III)-[cytochrome b5] + NADH = 2 Fe(II)-[cytochrome b5] + NAD(+) + H(+)</text>
        <dbReference type="Rhea" id="RHEA:46680"/>
        <dbReference type="Rhea" id="RHEA-COMP:10438"/>
        <dbReference type="Rhea" id="RHEA-COMP:10439"/>
        <dbReference type="ChEBI" id="CHEBI:15378"/>
        <dbReference type="ChEBI" id="CHEBI:29033"/>
        <dbReference type="ChEBI" id="CHEBI:29034"/>
        <dbReference type="ChEBI" id="CHEBI:57540"/>
        <dbReference type="ChEBI" id="CHEBI:57945"/>
        <dbReference type="EC" id="1.6.2.2"/>
    </reaction>
</comment>
<evidence type="ECO:0000256" key="1">
    <source>
        <dbReference type="ARBA" id="ARBA00001974"/>
    </source>
</evidence>
<comment type="similarity">
    <text evidence="4 17">Belongs to the flavoprotein pyridine nucleotide cytochrome reductase family.</text>
</comment>
<dbReference type="CDD" id="cd06183">
    <property type="entry name" value="cyt_b5_reduct_like"/>
    <property type="match status" value="1"/>
</dbReference>
<keyword evidence="12" id="KW-0496">Mitochondrion</keyword>
<comment type="pathway">
    <text evidence="3">Protein modification; peptidyl-diphthamide biosynthesis.</text>
</comment>
<dbReference type="EC" id="1.6.2.2" evidence="17"/>
<evidence type="ECO:0000256" key="16">
    <source>
        <dbReference type="PIRSR" id="PIRSR601834-1"/>
    </source>
</evidence>